<dbReference type="EMBL" id="JAOTJD010000007">
    <property type="protein sequence ID" value="MFD3263478.1"/>
    <property type="molecule type" value="Genomic_DNA"/>
</dbReference>
<proteinExistence type="predicted"/>
<dbReference type="RefSeq" id="WP_377368422.1">
    <property type="nucleotide sequence ID" value="NZ_JAOTJD010000007.1"/>
</dbReference>
<evidence type="ECO:0008006" key="3">
    <source>
        <dbReference type="Google" id="ProtNLM"/>
    </source>
</evidence>
<organism evidence="1 2">
    <name type="scientific">Phenylobacterium ferrooxidans</name>
    <dbReference type="NCBI Taxonomy" id="2982689"/>
    <lineage>
        <taxon>Bacteria</taxon>
        <taxon>Pseudomonadati</taxon>
        <taxon>Pseudomonadota</taxon>
        <taxon>Alphaproteobacteria</taxon>
        <taxon>Caulobacterales</taxon>
        <taxon>Caulobacteraceae</taxon>
        <taxon>Phenylobacterium</taxon>
    </lineage>
</organism>
<sequence>MNPNLNVVTLTLNPALDVATSVARLAPAHGLRCSGPRVDAGGGGLNVARVMRRLVFEQTAASVAPHLPLSTGMLKQSGLVSPAKALSYD</sequence>
<dbReference type="PANTHER" id="PTHR46566:SF2">
    <property type="entry name" value="ATP-DEPENDENT 6-PHOSPHOFRUCTOKINASE ISOZYME 2"/>
    <property type="match status" value="1"/>
</dbReference>
<dbReference type="InterPro" id="IPR029056">
    <property type="entry name" value="Ribokinase-like"/>
</dbReference>
<dbReference type="SUPFAM" id="SSF53613">
    <property type="entry name" value="Ribokinase-like"/>
    <property type="match status" value="1"/>
</dbReference>
<protein>
    <recommendedName>
        <fullName evidence="3">Phosphofructokinase</fullName>
    </recommendedName>
</protein>
<accession>A0ABW6CMK2</accession>
<keyword evidence="2" id="KW-1185">Reference proteome</keyword>
<dbReference type="PANTHER" id="PTHR46566">
    <property type="entry name" value="1-PHOSPHOFRUCTOKINASE-RELATED"/>
    <property type="match status" value="1"/>
</dbReference>
<reference evidence="1 2" key="1">
    <citation type="submission" date="2022-09" db="EMBL/GenBank/DDBJ databases">
        <title>New species of Phenylobacterium.</title>
        <authorList>
            <person name="Mieszkin S."/>
        </authorList>
    </citation>
    <scope>NUCLEOTIDE SEQUENCE [LARGE SCALE GENOMIC DNA]</scope>
    <source>
        <strain evidence="1 2">HK31-G</strain>
    </source>
</reference>
<dbReference type="Gene3D" id="3.40.1190.20">
    <property type="match status" value="1"/>
</dbReference>
<gene>
    <name evidence="1" type="ORF">OCL97_05780</name>
</gene>
<name>A0ABW6CMK2_9CAUL</name>
<dbReference type="Proteomes" id="UP001598130">
    <property type="component" value="Unassembled WGS sequence"/>
</dbReference>
<evidence type="ECO:0000313" key="1">
    <source>
        <dbReference type="EMBL" id="MFD3263478.1"/>
    </source>
</evidence>
<comment type="caution">
    <text evidence="1">The sequence shown here is derived from an EMBL/GenBank/DDBJ whole genome shotgun (WGS) entry which is preliminary data.</text>
</comment>
<evidence type="ECO:0000313" key="2">
    <source>
        <dbReference type="Proteomes" id="UP001598130"/>
    </source>
</evidence>